<keyword evidence="6" id="KW-1185">Reference proteome</keyword>
<evidence type="ECO:0000313" key="5">
    <source>
        <dbReference type="EMBL" id="CAJ1404221.1"/>
    </source>
</evidence>
<protein>
    <recommendedName>
        <fullName evidence="4">GST C-terminal domain-containing protein</fullName>
    </recommendedName>
</protein>
<sequence length="736" mass="81776">MARRAVATALVAALPQLLFVARVQGGFKRCTALSASRLPRRLASRWSELEQRLPSSVAPEPMTVDSTLNPQKPNLEGLTFFRERNGWCPYSERVWLALEAKGLQYNTVLVDNYGRRASWIGGQTPQVQWASGKRQGESLDIIKALDKEFPEKPLWPDEEVTQLVNAFRSTFPKQTRPSSRAAFLFSWNGPVFRSEFEKTLGKTEELLSKHGGPFFHGEQVSAADCAWAPFLERYCAQLPCLHKGLRPYDPSRWPALAAWYEAMDARFPAYSARVRGDEVSWRKVLAQAGYGNAGMVPDLVKEDALLPQPATGDWASYAAPRAFVAPSAAEEAAARVVRNRRALEADAAKLGMEAPEESFRSLVEVLLGEEASLGAAAAAKYLDDRLCAPRDMGYLPARALRAACAKVAAKVAKAKLESQETFAVLGRDVPRLECLMTLGNRLDSRKLAVAKLPCLRTFDGKDVTPEEAQAYRSYERKEINEDFLMHHSFAPPKGSTSARLPGDLGYDPERDRVSLMLSGASAQLGHSVTRANWRLKVLAVDLQGCEVTELRFLANLPECQTLNLSDNELGSLEWLPEMPKLQSLSLERCNLTSLKGLGRCQELQKLEAAGNHLTDALELQKLSKLSEVSLEDNFVDSLDTFASLTSLMELYLSNNVIEDSLRLLLKQLPKLMVLELSGNDLCKVADYRQYTMFHLRKMKVLDGQPISKAEQHQADEKFSGKVTMELLEDKLGPSPS</sequence>
<reference evidence="5" key="1">
    <citation type="submission" date="2023-08" db="EMBL/GenBank/DDBJ databases">
        <authorList>
            <person name="Chen Y."/>
            <person name="Shah S."/>
            <person name="Dougan E. K."/>
            <person name="Thang M."/>
            <person name="Chan C."/>
        </authorList>
    </citation>
    <scope>NUCLEOTIDE SEQUENCE</scope>
</reference>
<dbReference type="CDD" id="cd00570">
    <property type="entry name" value="GST_N_family"/>
    <property type="match status" value="1"/>
</dbReference>
<feature type="signal peptide" evidence="3">
    <location>
        <begin position="1"/>
        <end position="25"/>
    </location>
</feature>
<dbReference type="Gene3D" id="1.20.1050.10">
    <property type="match status" value="1"/>
</dbReference>
<keyword evidence="3" id="KW-0732">Signal</keyword>
<keyword evidence="2" id="KW-0677">Repeat</keyword>
<evidence type="ECO:0000256" key="3">
    <source>
        <dbReference type="SAM" id="SignalP"/>
    </source>
</evidence>
<dbReference type="PANTHER" id="PTHR46652">
    <property type="entry name" value="LEUCINE-RICH REPEAT AND IQ DOMAIN-CONTAINING PROTEIN 1-RELATED"/>
    <property type="match status" value="1"/>
</dbReference>
<gene>
    <name evidence="5" type="ORF">EVOR1521_LOCUS26716</name>
</gene>
<feature type="domain" description="GST C-terminal" evidence="4">
    <location>
        <begin position="157"/>
        <end position="287"/>
    </location>
</feature>
<accession>A0AA36JFP8</accession>
<dbReference type="Proteomes" id="UP001178507">
    <property type="component" value="Unassembled WGS sequence"/>
</dbReference>
<dbReference type="EMBL" id="CAUJNA010003530">
    <property type="protein sequence ID" value="CAJ1404221.1"/>
    <property type="molecule type" value="Genomic_DNA"/>
</dbReference>
<name>A0AA36JFP8_9DINO</name>
<organism evidence="5 6">
    <name type="scientific">Effrenium voratum</name>
    <dbReference type="NCBI Taxonomy" id="2562239"/>
    <lineage>
        <taxon>Eukaryota</taxon>
        <taxon>Sar</taxon>
        <taxon>Alveolata</taxon>
        <taxon>Dinophyceae</taxon>
        <taxon>Suessiales</taxon>
        <taxon>Symbiodiniaceae</taxon>
        <taxon>Effrenium</taxon>
    </lineage>
</organism>
<dbReference type="PROSITE" id="PS50405">
    <property type="entry name" value="GST_CTER"/>
    <property type="match status" value="1"/>
</dbReference>
<dbReference type="PANTHER" id="PTHR46652:SF3">
    <property type="entry name" value="LEUCINE-RICH REPEAT-CONTAINING PROTEIN 9"/>
    <property type="match status" value="1"/>
</dbReference>
<evidence type="ECO:0000313" key="6">
    <source>
        <dbReference type="Proteomes" id="UP001178507"/>
    </source>
</evidence>
<dbReference type="Gene3D" id="3.40.30.10">
    <property type="entry name" value="Glutaredoxin"/>
    <property type="match status" value="1"/>
</dbReference>
<feature type="chain" id="PRO_5041337665" description="GST C-terminal domain-containing protein" evidence="3">
    <location>
        <begin position="26"/>
        <end position="736"/>
    </location>
</feature>
<dbReference type="SUPFAM" id="SSF47616">
    <property type="entry name" value="GST C-terminal domain-like"/>
    <property type="match status" value="1"/>
</dbReference>
<proteinExistence type="predicted"/>
<dbReference type="PROSITE" id="PS51450">
    <property type="entry name" value="LRR"/>
    <property type="match status" value="1"/>
</dbReference>
<evidence type="ECO:0000259" key="4">
    <source>
        <dbReference type="PROSITE" id="PS50405"/>
    </source>
</evidence>
<dbReference type="Gene3D" id="3.80.10.10">
    <property type="entry name" value="Ribonuclease Inhibitor"/>
    <property type="match status" value="2"/>
</dbReference>
<dbReference type="InterPro" id="IPR036282">
    <property type="entry name" value="Glutathione-S-Trfase_C_sf"/>
</dbReference>
<dbReference type="InterPro" id="IPR010987">
    <property type="entry name" value="Glutathione-S-Trfase_C-like"/>
</dbReference>
<dbReference type="SUPFAM" id="SSF52833">
    <property type="entry name" value="Thioredoxin-like"/>
    <property type="match status" value="1"/>
</dbReference>
<dbReference type="InterPro" id="IPR032675">
    <property type="entry name" value="LRR_dom_sf"/>
</dbReference>
<dbReference type="Pfam" id="PF14580">
    <property type="entry name" value="LRR_9"/>
    <property type="match status" value="1"/>
</dbReference>
<comment type="caution">
    <text evidence="5">The sequence shown here is derived from an EMBL/GenBank/DDBJ whole genome shotgun (WGS) entry which is preliminary data.</text>
</comment>
<dbReference type="AlphaFoldDB" id="A0AA36JFP8"/>
<dbReference type="SUPFAM" id="SSF52075">
    <property type="entry name" value="Outer arm dynein light chain 1"/>
    <property type="match status" value="1"/>
</dbReference>
<dbReference type="Pfam" id="PF13409">
    <property type="entry name" value="GST_N_2"/>
    <property type="match status" value="1"/>
</dbReference>
<dbReference type="InterPro" id="IPR004045">
    <property type="entry name" value="Glutathione_S-Trfase_N"/>
</dbReference>
<keyword evidence="1" id="KW-0433">Leucine-rich repeat</keyword>
<dbReference type="InterPro" id="IPR001611">
    <property type="entry name" value="Leu-rich_rpt"/>
</dbReference>
<evidence type="ECO:0000256" key="1">
    <source>
        <dbReference type="ARBA" id="ARBA00022614"/>
    </source>
</evidence>
<dbReference type="Pfam" id="PF13410">
    <property type="entry name" value="GST_C_2"/>
    <property type="match status" value="1"/>
</dbReference>
<dbReference type="InterPro" id="IPR036249">
    <property type="entry name" value="Thioredoxin-like_sf"/>
</dbReference>
<evidence type="ECO:0000256" key="2">
    <source>
        <dbReference type="ARBA" id="ARBA00022737"/>
    </source>
</evidence>
<dbReference type="InterPro" id="IPR050836">
    <property type="entry name" value="SDS22/Internalin_LRR"/>
</dbReference>